<keyword evidence="1 6" id="KW-0963">Cytoplasm</keyword>
<feature type="binding site" evidence="6">
    <location>
        <begin position="130"/>
        <end position="131"/>
    </location>
    <ligand>
        <name>S-adenosyl-L-methionine</name>
        <dbReference type="ChEBI" id="CHEBI:59789"/>
    </ligand>
</feature>
<dbReference type="FunFam" id="3.40.50.150:FF:000041">
    <property type="entry name" value="Ribosomal RNA small subunit methyltransferase G"/>
    <property type="match status" value="1"/>
</dbReference>
<evidence type="ECO:0000256" key="2">
    <source>
        <dbReference type="ARBA" id="ARBA00022552"/>
    </source>
</evidence>
<dbReference type="NCBIfam" id="TIGR00138">
    <property type="entry name" value="rsmG_gidB"/>
    <property type="match status" value="1"/>
</dbReference>
<dbReference type="InterPro" id="IPR029063">
    <property type="entry name" value="SAM-dependent_MTases_sf"/>
</dbReference>
<dbReference type="GO" id="GO:0005829">
    <property type="term" value="C:cytosol"/>
    <property type="evidence" value="ECO:0007669"/>
    <property type="project" value="TreeGrafter"/>
</dbReference>
<dbReference type="GO" id="GO:0070043">
    <property type="term" value="F:rRNA (guanine-N7-)-methyltransferase activity"/>
    <property type="evidence" value="ECO:0007669"/>
    <property type="project" value="UniProtKB-UniRule"/>
</dbReference>
<dbReference type="Pfam" id="PF02527">
    <property type="entry name" value="GidB"/>
    <property type="match status" value="1"/>
</dbReference>
<proteinExistence type="inferred from homology"/>
<keyword evidence="3 6" id="KW-0489">Methyltransferase</keyword>
<dbReference type="OrthoDB" id="9808773at2"/>
<keyword evidence="5 6" id="KW-0949">S-adenosyl-L-methionine</keyword>
<accession>A0A559JJF4</accession>
<evidence type="ECO:0000313" key="7">
    <source>
        <dbReference type="EMBL" id="TVY00008.1"/>
    </source>
</evidence>
<dbReference type="EC" id="2.1.1.-" evidence="6"/>
<comment type="function">
    <text evidence="6">Specifically methylates the N7 position of guanine in position 535 of 16S rRNA.</text>
</comment>
<dbReference type="Gene3D" id="3.40.50.150">
    <property type="entry name" value="Vaccinia Virus protein VP39"/>
    <property type="match status" value="1"/>
</dbReference>
<comment type="subcellular location">
    <subcellularLocation>
        <location evidence="6">Cytoplasm</location>
    </subcellularLocation>
</comment>
<dbReference type="PANTHER" id="PTHR31760:SF0">
    <property type="entry name" value="S-ADENOSYL-L-METHIONINE-DEPENDENT METHYLTRANSFERASES SUPERFAMILY PROTEIN"/>
    <property type="match status" value="1"/>
</dbReference>
<comment type="caution">
    <text evidence="6">Lacks conserved residue(s) required for the propagation of feature annotation.</text>
</comment>
<dbReference type="EMBL" id="VNJJ01000006">
    <property type="protein sequence ID" value="TVY00008.1"/>
    <property type="molecule type" value="Genomic_DNA"/>
</dbReference>
<dbReference type="PIRSF" id="PIRSF003078">
    <property type="entry name" value="GidB"/>
    <property type="match status" value="1"/>
</dbReference>
<dbReference type="InterPro" id="IPR003682">
    <property type="entry name" value="rRNA_ssu_MeTfrase_G"/>
</dbReference>
<comment type="caution">
    <text evidence="7">The sequence shown here is derived from an EMBL/GenBank/DDBJ whole genome shotgun (WGS) entry which is preliminary data.</text>
</comment>
<dbReference type="PANTHER" id="PTHR31760">
    <property type="entry name" value="S-ADENOSYL-L-METHIONINE-DEPENDENT METHYLTRANSFERASES SUPERFAMILY PROTEIN"/>
    <property type="match status" value="1"/>
</dbReference>
<reference evidence="7 8" key="1">
    <citation type="submission" date="2019-07" db="EMBL/GenBank/DDBJ databases">
        <authorList>
            <person name="Kim J."/>
        </authorList>
    </citation>
    <scope>NUCLEOTIDE SEQUENCE [LARGE SCALE GENOMIC DNA]</scope>
    <source>
        <strain evidence="7 8">G13</strain>
    </source>
</reference>
<feature type="binding site" evidence="6">
    <location>
        <position position="149"/>
    </location>
    <ligand>
        <name>S-adenosyl-L-methionine</name>
        <dbReference type="ChEBI" id="CHEBI:59789"/>
    </ligand>
</feature>
<name>A0A559JJF4_9BACL</name>
<dbReference type="AlphaFoldDB" id="A0A559JJF4"/>
<dbReference type="Proteomes" id="UP000316330">
    <property type="component" value="Unassembled WGS sequence"/>
</dbReference>
<sequence length="249" mass="27946">MDHIQRNFAEQVAPFGIQLTEHQLEQFETYYSLLVEWNEKMNLTGITEREAVYEKHFYDSLTLTGAVQFHKQHSLADIGSGAGFPSIPLAIVFPHMQVTIIDALAKRIKFLEEVTSRLGLNGVLCLHSRAEDAARKEEHRDHYDIVTARAVARLAVLNEFCLPFVRPSGLFVAMKGTDISEELEEGRYSLTKLNGRLIDVKQLSLPTEGADRHLVVCEKKGATPAIYPRKSGLPLKSPLIKPIANIGKR</sequence>
<dbReference type="HAMAP" id="MF_00074">
    <property type="entry name" value="16SrRNA_methyltr_G"/>
    <property type="match status" value="1"/>
</dbReference>
<keyword evidence="8" id="KW-1185">Reference proteome</keyword>
<feature type="binding site" evidence="6">
    <location>
        <position position="79"/>
    </location>
    <ligand>
        <name>S-adenosyl-L-methionine</name>
        <dbReference type="ChEBI" id="CHEBI:59789"/>
    </ligand>
</feature>
<protein>
    <recommendedName>
        <fullName evidence="6">Ribosomal RNA small subunit methyltransferase G</fullName>
        <ecNumber evidence="6">2.1.1.-</ecNumber>
    </recommendedName>
    <alternativeName>
        <fullName evidence="6">16S rRNA 7-methylguanosine methyltransferase</fullName>
        <shortName evidence="6">16S rRNA m7G methyltransferase</shortName>
    </alternativeName>
</protein>
<dbReference type="RefSeq" id="WP_144702699.1">
    <property type="nucleotide sequence ID" value="NZ_VNJJ01000006.1"/>
</dbReference>
<evidence type="ECO:0000256" key="4">
    <source>
        <dbReference type="ARBA" id="ARBA00022679"/>
    </source>
</evidence>
<comment type="similarity">
    <text evidence="6">Belongs to the methyltransferase superfamily. RNA methyltransferase RsmG family.</text>
</comment>
<evidence type="ECO:0000256" key="1">
    <source>
        <dbReference type="ARBA" id="ARBA00022490"/>
    </source>
</evidence>
<evidence type="ECO:0000256" key="3">
    <source>
        <dbReference type="ARBA" id="ARBA00022603"/>
    </source>
</evidence>
<gene>
    <name evidence="6 7" type="primary">rsmG</name>
    <name evidence="7" type="ORF">FPZ45_13670</name>
</gene>
<evidence type="ECO:0000256" key="6">
    <source>
        <dbReference type="HAMAP-Rule" id="MF_00074"/>
    </source>
</evidence>
<organism evidence="7 8">
    <name type="scientific">Cohnella terricola</name>
    <dbReference type="NCBI Taxonomy" id="1289167"/>
    <lineage>
        <taxon>Bacteria</taxon>
        <taxon>Bacillati</taxon>
        <taxon>Bacillota</taxon>
        <taxon>Bacilli</taxon>
        <taxon>Bacillales</taxon>
        <taxon>Paenibacillaceae</taxon>
        <taxon>Cohnella</taxon>
    </lineage>
</organism>
<evidence type="ECO:0000313" key="8">
    <source>
        <dbReference type="Proteomes" id="UP000316330"/>
    </source>
</evidence>
<keyword evidence="4 6" id="KW-0808">Transferase</keyword>
<feature type="binding site" evidence="6">
    <location>
        <position position="84"/>
    </location>
    <ligand>
        <name>S-adenosyl-L-methionine</name>
        <dbReference type="ChEBI" id="CHEBI:59789"/>
    </ligand>
</feature>
<dbReference type="CDD" id="cd02440">
    <property type="entry name" value="AdoMet_MTases"/>
    <property type="match status" value="1"/>
</dbReference>
<dbReference type="SUPFAM" id="SSF53335">
    <property type="entry name" value="S-adenosyl-L-methionine-dependent methyltransferases"/>
    <property type="match status" value="1"/>
</dbReference>
<keyword evidence="2 6" id="KW-0698">rRNA processing</keyword>
<evidence type="ECO:0000256" key="5">
    <source>
        <dbReference type="ARBA" id="ARBA00022691"/>
    </source>
</evidence>